<proteinExistence type="predicted"/>
<dbReference type="RefSeq" id="WP_154543052.1">
    <property type="nucleotide sequence ID" value="NZ_VUMY01000002.1"/>
</dbReference>
<dbReference type="Proteomes" id="UP000442535">
    <property type="component" value="Unassembled WGS sequence"/>
</dbReference>
<organism evidence="1 2">
    <name type="scientific">Mobiluncus porci</name>
    <dbReference type="NCBI Taxonomy" id="2652278"/>
    <lineage>
        <taxon>Bacteria</taxon>
        <taxon>Bacillati</taxon>
        <taxon>Actinomycetota</taxon>
        <taxon>Actinomycetes</taxon>
        <taxon>Actinomycetales</taxon>
        <taxon>Actinomycetaceae</taxon>
        <taxon>Mobiluncus</taxon>
    </lineage>
</organism>
<reference evidence="1 2" key="1">
    <citation type="submission" date="2019-08" db="EMBL/GenBank/DDBJ databases">
        <title>In-depth cultivation of the pig gut microbiome towards novel bacterial diversity and tailored functional studies.</title>
        <authorList>
            <person name="Wylensek D."/>
            <person name="Hitch T.C.A."/>
            <person name="Clavel T."/>
        </authorList>
    </citation>
    <scope>NUCLEOTIDE SEQUENCE [LARGE SCALE GENOMIC DNA]</scope>
    <source>
        <strain evidence="1 2">RF-GAM-744-WT-7</strain>
    </source>
</reference>
<name>A0A7K0K091_9ACTO</name>
<dbReference type="AlphaFoldDB" id="A0A7K0K091"/>
<protein>
    <submittedName>
        <fullName evidence="1">Uncharacterized protein</fullName>
    </submittedName>
</protein>
<sequence>MTPETGYKLTQISLKALVAYGLIAEYGGYASLDDFPADFEEYLDFDVLRELIEAGLIERSGDPYEYFVGEATTRTRPPEWWEDTYHAKGIEAR</sequence>
<evidence type="ECO:0000313" key="2">
    <source>
        <dbReference type="Proteomes" id="UP000442535"/>
    </source>
</evidence>
<accession>A0A7K0K091</accession>
<evidence type="ECO:0000313" key="1">
    <source>
        <dbReference type="EMBL" id="MST48907.1"/>
    </source>
</evidence>
<gene>
    <name evidence="1" type="ORF">FYJ63_01330</name>
</gene>
<dbReference type="EMBL" id="VUMY01000002">
    <property type="protein sequence ID" value="MST48907.1"/>
    <property type="molecule type" value="Genomic_DNA"/>
</dbReference>
<keyword evidence="2" id="KW-1185">Reference proteome</keyword>
<comment type="caution">
    <text evidence="1">The sequence shown here is derived from an EMBL/GenBank/DDBJ whole genome shotgun (WGS) entry which is preliminary data.</text>
</comment>